<dbReference type="InterPro" id="IPR013520">
    <property type="entry name" value="Ribonucl_H"/>
</dbReference>
<dbReference type="PANTHER" id="PTHR30231:SF4">
    <property type="entry name" value="PROTEIN NEN2"/>
    <property type="match status" value="1"/>
</dbReference>
<dbReference type="Pfam" id="PF20700">
    <property type="entry name" value="Mutator"/>
    <property type="match status" value="2"/>
</dbReference>
<proteinExistence type="predicted"/>
<gene>
    <name evidence="6" type="ORF">KUF71_025576</name>
</gene>
<name>A0AAE1I1T4_9NEOP</name>
<comment type="caution">
    <text evidence="6">The sequence shown here is derived from an EMBL/GenBank/DDBJ whole genome shotgun (WGS) entry which is preliminary data.</text>
</comment>
<reference evidence="6" key="2">
    <citation type="journal article" date="2023" name="BMC Genomics">
        <title>Pest status, molecular evolution, and epigenetic factors derived from the genome assembly of Frankliniella fusca, a thysanopteran phytovirus vector.</title>
        <authorList>
            <person name="Catto M.A."/>
            <person name="Labadie P.E."/>
            <person name="Jacobson A.L."/>
            <person name="Kennedy G.G."/>
            <person name="Srinivasan R."/>
            <person name="Hunt B.G."/>
        </authorList>
    </citation>
    <scope>NUCLEOTIDE SEQUENCE</scope>
    <source>
        <strain evidence="6">PL_HMW_Pooled</strain>
    </source>
</reference>
<dbReference type="GO" id="GO:0008408">
    <property type="term" value="F:3'-5' exonuclease activity"/>
    <property type="evidence" value="ECO:0007669"/>
    <property type="project" value="TreeGrafter"/>
</dbReference>
<evidence type="ECO:0000313" key="6">
    <source>
        <dbReference type="EMBL" id="KAK3931316.1"/>
    </source>
</evidence>
<dbReference type="AlphaFoldDB" id="A0AAE1I1T4"/>
<evidence type="ECO:0000259" key="5">
    <source>
        <dbReference type="SMART" id="SM00479"/>
    </source>
</evidence>
<evidence type="ECO:0000256" key="1">
    <source>
        <dbReference type="ARBA" id="ARBA00022722"/>
    </source>
</evidence>
<dbReference type="GO" id="GO:0003676">
    <property type="term" value="F:nucleic acid binding"/>
    <property type="evidence" value="ECO:0007669"/>
    <property type="project" value="InterPro"/>
</dbReference>
<dbReference type="SUPFAM" id="SSF53098">
    <property type="entry name" value="Ribonuclease H-like"/>
    <property type="match status" value="1"/>
</dbReference>
<keyword evidence="7" id="KW-1185">Reference proteome</keyword>
<reference evidence="6" key="1">
    <citation type="submission" date="2021-07" db="EMBL/GenBank/DDBJ databases">
        <authorList>
            <person name="Catto M.A."/>
            <person name="Jacobson A."/>
            <person name="Kennedy G."/>
            <person name="Labadie P."/>
            <person name="Hunt B.G."/>
            <person name="Srinivasan R."/>
        </authorList>
    </citation>
    <scope>NUCLEOTIDE SEQUENCE</scope>
    <source>
        <strain evidence="6">PL_HMW_Pooled</strain>
        <tissue evidence="6">Head</tissue>
    </source>
</reference>
<evidence type="ECO:0000313" key="7">
    <source>
        <dbReference type="Proteomes" id="UP001219518"/>
    </source>
</evidence>
<keyword evidence="2" id="KW-0378">Hydrolase</keyword>
<dbReference type="InterPro" id="IPR036397">
    <property type="entry name" value="RNaseH_sf"/>
</dbReference>
<feature type="region of interest" description="Disordered" evidence="4">
    <location>
        <begin position="200"/>
        <end position="225"/>
    </location>
</feature>
<dbReference type="PANTHER" id="PTHR30231">
    <property type="entry name" value="DNA POLYMERASE III SUBUNIT EPSILON"/>
    <property type="match status" value="1"/>
</dbReference>
<evidence type="ECO:0000256" key="3">
    <source>
        <dbReference type="ARBA" id="ARBA00022839"/>
    </source>
</evidence>
<dbReference type="EMBL" id="JAHWGI010001421">
    <property type="protein sequence ID" value="KAK3931316.1"/>
    <property type="molecule type" value="Genomic_DNA"/>
</dbReference>
<evidence type="ECO:0000256" key="2">
    <source>
        <dbReference type="ARBA" id="ARBA00022801"/>
    </source>
</evidence>
<dbReference type="Gene3D" id="3.30.420.10">
    <property type="entry name" value="Ribonuclease H-like superfamily/Ribonuclease H"/>
    <property type="match status" value="1"/>
</dbReference>
<feature type="domain" description="Exonuclease" evidence="5">
    <location>
        <begin position="581"/>
        <end position="760"/>
    </location>
</feature>
<dbReference type="InterPro" id="IPR049012">
    <property type="entry name" value="Mutator_transp_dom"/>
</dbReference>
<keyword evidence="1" id="KW-0540">Nuclease</keyword>
<organism evidence="6 7">
    <name type="scientific">Frankliniella fusca</name>
    <dbReference type="NCBI Taxonomy" id="407009"/>
    <lineage>
        <taxon>Eukaryota</taxon>
        <taxon>Metazoa</taxon>
        <taxon>Ecdysozoa</taxon>
        <taxon>Arthropoda</taxon>
        <taxon>Hexapoda</taxon>
        <taxon>Insecta</taxon>
        <taxon>Pterygota</taxon>
        <taxon>Neoptera</taxon>
        <taxon>Paraneoptera</taxon>
        <taxon>Thysanoptera</taxon>
        <taxon>Terebrantia</taxon>
        <taxon>Thripoidea</taxon>
        <taxon>Thripidae</taxon>
        <taxon>Frankliniella</taxon>
    </lineage>
</organism>
<feature type="non-terminal residue" evidence="6">
    <location>
        <position position="1"/>
    </location>
</feature>
<protein>
    <submittedName>
        <fullName evidence="6">Ribonuclease T</fullName>
    </submittedName>
</protein>
<dbReference type="Proteomes" id="UP001219518">
    <property type="component" value="Unassembled WGS sequence"/>
</dbReference>
<evidence type="ECO:0000256" key="4">
    <source>
        <dbReference type="SAM" id="MobiDB-lite"/>
    </source>
</evidence>
<dbReference type="CDD" id="cd06127">
    <property type="entry name" value="DEDDh"/>
    <property type="match status" value="1"/>
</dbReference>
<dbReference type="SMART" id="SM00479">
    <property type="entry name" value="EXOIII"/>
    <property type="match status" value="1"/>
</dbReference>
<sequence length="838" mass="92857">MVFQKKSAIIRKEKLIANNIKRGIESKARYAEEKARWEAAEQAEAAAQMSPTKSAACCGRRVVKLQFLADSLWCDFCGDSLCLKFVENEERKGLASDFTIRCHRCLLVYRVHSDEKGGLRLKAALGCMDSGVGHEQFNKLLSVMNLPPLYRNTFIRAQECVGQSLASVARNSCKEAIQLEKGVTEDSTRARRTLSESNVDNIPMETSPCSENPEDPPIPNIPDSTPRRARRVTICETVSIAAKGDMGWDKRGNGRSYNSHSGRMSVMAALSNKILAYDVVSNYCAKCARGATPGDHKCAKNYDGCAKGMEPHSASKLIASNVDLQEAGVVIGQFIGDRDSSTIARLRRDCSHPVEKIIDLNHTMSGFNNALYKNCPKYKWLKSNIIDYLKRALGYAIKQHKGDAEGVRAAIMIIEKHTFGEHEECGDWCGAKEDPANYIFKSLPRQTGFTEEKYPGWRSDFHAVLLSQAREAENLAPCGSTQQNESFNHMAVTRARKSRFYTGTEANFLRVSAAVCEKNLGSAYTEQVFGNSALSPPAFRTRLNVERGKRSGMASVMERASEAASGPSWLPELIHVTDACVPVIIDLETTGFLATDQIVQIAVKCGTEQQSWYMVPTKKIHPGAAAVTGLNMRNGKLYLHDCCKDTTTPTEVARQLLQFLASCGSSVFLTGRNIIQFDAPRIIKFMKEQGFLKEFGKCVAGFTDTLPLLKQGTVKKQAELAKKYLTGTAWEDLQQSAHNALTDCIVLEGLLNHFEVSNDLLWKSLMTFRAFMERQVALKKINEILPSLQPLSTYVTKHMIGKMAFAGVTIDELEEVYEEKQLNGLVACLGVQINGKPR</sequence>
<dbReference type="InterPro" id="IPR012337">
    <property type="entry name" value="RNaseH-like_sf"/>
</dbReference>
<keyword evidence="3" id="KW-0269">Exonuclease</keyword>
<accession>A0AAE1I1T4</accession>